<keyword evidence="3" id="KW-1185">Reference proteome</keyword>
<dbReference type="AlphaFoldDB" id="A0A1Y1X5T3"/>
<comment type="caution">
    <text evidence="2">The sequence shown here is derived from an EMBL/GenBank/DDBJ whole genome shotgun (WGS) entry which is preliminary data.</text>
</comment>
<sequence>MKFYSALVFFILCTMLVLSNPIKSTEETENKLIEKRAKIPQSLIDAVNGVANHGNELGNAVKVSEEEKRKEKCREKNRDDYNNCVKYSNLEQYCMKFQKIVC</sequence>
<feature type="chain" id="PRO_5010990557" evidence="1">
    <location>
        <begin position="20"/>
        <end position="102"/>
    </location>
</feature>
<protein>
    <submittedName>
        <fullName evidence="2">Uncharacterized protein</fullName>
    </submittedName>
</protein>
<name>A0A1Y1X5T3_9FUNG</name>
<reference evidence="2 3" key="2">
    <citation type="submission" date="2016-08" db="EMBL/GenBank/DDBJ databases">
        <title>Pervasive Adenine N6-methylation of Active Genes in Fungi.</title>
        <authorList>
            <consortium name="DOE Joint Genome Institute"/>
            <person name="Mondo S.J."/>
            <person name="Dannebaum R.O."/>
            <person name="Kuo R.C."/>
            <person name="Labutti K."/>
            <person name="Haridas S."/>
            <person name="Kuo A."/>
            <person name="Salamov A."/>
            <person name="Ahrendt S.R."/>
            <person name="Lipzen A."/>
            <person name="Sullivan W."/>
            <person name="Andreopoulos W.B."/>
            <person name="Clum A."/>
            <person name="Lindquist E."/>
            <person name="Daum C."/>
            <person name="Ramamoorthy G.K."/>
            <person name="Gryganskyi A."/>
            <person name="Culley D."/>
            <person name="Magnuson J.K."/>
            <person name="James T.Y."/>
            <person name="O'Malley M.A."/>
            <person name="Stajich J.E."/>
            <person name="Spatafora J.W."/>
            <person name="Visel A."/>
            <person name="Grigoriev I.V."/>
        </authorList>
    </citation>
    <scope>NUCLEOTIDE SEQUENCE [LARGE SCALE GENOMIC DNA]</scope>
    <source>
        <strain evidence="2 3">S4</strain>
    </source>
</reference>
<evidence type="ECO:0000313" key="2">
    <source>
        <dbReference type="EMBL" id="ORX81170.1"/>
    </source>
</evidence>
<dbReference type="Proteomes" id="UP000193944">
    <property type="component" value="Unassembled WGS sequence"/>
</dbReference>
<organism evidence="2 3">
    <name type="scientific">Anaeromyces robustus</name>
    <dbReference type="NCBI Taxonomy" id="1754192"/>
    <lineage>
        <taxon>Eukaryota</taxon>
        <taxon>Fungi</taxon>
        <taxon>Fungi incertae sedis</taxon>
        <taxon>Chytridiomycota</taxon>
        <taxon>Chytridiomycota incertae sedis</taxon>
        <taxon>Neocallimastigomycetes</taxon>
        <taxon>Neocallimastigales</taxon>
        <taxon>Neocallimastigaceae</taxon>
        <taxon>Anaeromyces</taxon>
    </lineage>
</organism>
<feature type="signal peptide" evidence="1">
    <location>
        <begin position="1"/>
        <end position="19"/>
    </location>
</feature>
<dbReference type="EMBL" id="MCFG01000125">
    <property type="protein sequence ID" value="ORX81170.1"/>
    <property type="molecule type" value="Genomic_DNA"/>
</dbReference>
<reference evidence="2 3" key="1">
    <citation type="submission" date="2016-08" db="EMBL/GenBank/DDBJ databases">
        <title>A Parts List for Fungal Cellulosomes Revealed by Comparative Genomics.</title>
        <authorList>
            <consortium name="DOE Joint Genome Institute"/>
            <person name="Haitjema C.H."/>
            <person name="Gilmore S.P."/>
            <person name="Henske J.K."/>
            <person name="Solomon K.V."/>
            <person name="De Groot R."/>
            <person name="Kuo A."/>
            <person name="Mondo S.J."/>
            <person name="Salamov A.A."/>
            <person name="Labutti K."/>
            <person name="Zhao Z."/>
            <person name="Chiniquy J."/>
            <person name="Barry K."/>
            <person name="Brewer H.M."/>
            <person name="Purvine S.O."/>
            <person name="Wright A.T."/>
            <person name="Boxma B."/>
            <person name="Van Alen T."/>
            <person name="Hackstein J.H."/>
            <person name="Baker S.E."/>
            <person name="Grigoriev I.V."/>
            <person name="O'Malley M.A."/>
        </authorList>
    </citation>
    <scope>NUCLEOTIDE SEQUENCE [LARGE SCALE GENOMIC DNA]</scope>
    <source>
        <strain evidence="2 3">S4</strain>
    </source>
</reference>
<evidence type="ECO:0000313" key="3">
    <source>
        <dbReference type="Proteomes" id="UP000193944"/>
    </source>
</evidence>
<keyword evidence="1" id="KW-0732">Signal</keyword>
<accession>A0A1Y1X5T3</accession>
<gene>
    <name evidence="2" type="ORF">BCR32DRAFT_279933</name>
</gene>
<evidence type="ECO:0000256" key="1">
    <source>
        <dbReference type="SAM" id="SignalP"/>
    </source>
</evidence>
<proteinExistence type="predicted"/>